<dbReference type="EMBL" id="KQ085916">
    <property type="protein sequence ID" value="KLO16438.1"/>
    <property type="molecule type" value="Genomic_DNA"/>
</dbReference>
<dbReference type="Proteomes" id="UP000053477">
    <property type="component" value="Unassembled WGS sequence"/>
</dbReference>
<proteinExistence type="predicted"/>
<evidence type="ECO:0000256" key="1">
    <source>
        <dbReference type="SAM" id="Phobius"/>
    </source>
</evidence>
<keyword evidence="1" id="KW-0812">Transmembrane</keyword>
<accession>A0A0H2S435</accession>
<feature type="transmembrane region" description="Helical" evidence="1">
    <location>
        <begin position="85"/>
        <end position="106"/>
    </location>
</feature>
<evidence type="ECO:0000313" key="3">
    <source>
        <dbReference type="Proteomes" id="UP000053477"/>
    </source>
</evidence>
<gene>
    <name evidence="2" type="ORF">SCHPADRAFT_214270</name>
</gene>
<evidence type="ECO:0000313" key="2">
    <source>
        <dbReference type="EMBL" id="KLO16438.1"/>
    </source>
</evidence>
<keyword evidence="3" id="KW-1185">Reference proteome</keyword>
<sequence length="157" mass="18111">MRYSTLDTWSLSSPLYWRSTRFQRRDLALSASDEASLIHSSILSSSSASVRLENWSTDELRNPPRKGALLYLSHRPTTSRSYGRIISNFALFAFLVFGVPCARLGCQSNRQSDGWKHYYRYVWYGRVRKYTCILDTNNKYNLLSSIPKNPKSPKPGM</sequence>
<organism evidence="2 3">
    <name type="scientific">Schizopora paradoxa</name>
    <dbReference type="NCBI Taxonomy" id="27342"/>
    <lineage>
        <taxon>Eukaryota</taxon>
        <taxon>Fungi</taxon>
        <taxon>Dikarya</taxon>
        <taxon>Basidiomycota</taxon>
        <taxon>Agaricomycotina</taxon>
        <taxon>Agaricomycetes</taxon>
        <taxon>Hymenochaetales</taxon>
        <taxon>Schizoporaceae</taxon>
        <taxon>Schizopora</taxon>
    </lineage>
</organism>
<protein>
    <submittedName>
        <fullName evidence="2">Uncharacterized protein</fullName>
    </submittedName>
</protein>
<name>A0A0H2S435_9AGAM</name>
<reference evidence="2 3" key="1">
    <citation type="submission" date="2015-04" db="EMBL/GenBank/DDBJ databases">
        <title>Complete genome sequence of Schizopora paradoxa KUC8140, a cosmopolitan wood degrader in East Asia.</title>
        <authorList>
            <consortium name="DOE Joint Genome Institute"/>
            <person name="Min B."/>
            <person name="Park H."/>
            <person name="Jang Y."/>
            <person name="Kim J.-J."/>
            <person name="Kim K.H."/>
            <person name="Pangilinan J."/>
            <person name="Lipzen A."/>
            <person name="Riley R."/>
            <person name="Grigoriev I.V."/>
            <person name="Spatafora J.W."/>
            <person name="Choi I.-G."/>
        </authorList>
    </citation>
    <scope>NUCLEOTIDE SEQUENCE [LARGE SCALE GENOMIC DNA]</scope>
    <source>
        <strain evidence="2 3">KUC8140</strain>
    </source>
</reference>
<dbReference type="InParanoid" id="A0A0H2S435"/>
<dbReference type="AlphaFoldDB" id="A0A0H2S435"/>
<keyword evidence="1" id="KW-1133">Transmembrane helix</keyword>
<keyword evidence="1" id="KW-0472">Membrane</keyword>